<keyword evidence="1" id="KW-0812">Transmembrane</keyword>
<feature type="signal peptide" evidence="2">
    <location>
        <begin position="1"/>
        <end position="20"/>
    </location>
</feature>
<accession>A0AAV0Z922</accession>
<keyword evidence="2" id="KW-0732">Signal</keyword>
<dbReference type="EMBL" id="OX451735">
    <property type="protein sequence ID" value="CAI8594971.1"/>
    <property type="molecule type" value="Genomic_DNA"/>
</dbReference>
<keyword evidence="4" id="KW-1185">Reference proteome</keyword>
<reference evidence="3 4" key="1">
    <citation type="submission" date="2023-01" db="EMBL/GenBank/DDBJ databases">
        <authorList>
            <person name="Kreplak J."/>
        </authorList>
    </citation>
    <scope>NUCLEOTIDE SEQUENCE [LARGE SCALE GENOMIC DNA]</scope>
</reference>
<evidence type="ECO:0008006" key="5">
    <source>
        <dbReference type="Google" id="ProtNLM"/>
    </source>
</evidence>
<dbReference type="AlphaFoldDB" id="A0AAV0Z922"/>
<sequence>MSISLLFLYILFFPSYTTLPNPILPTPSSHPTTLTIPSFQEQSYVKGCPLSLSNELFNGIKNACSSSKHSKLDHSRCCPVLAAWLYSSYSATALRNHPSPSSSSFDMPLVPDDSETCVDGLEKALKVRGIEIVNPNESCDLVYCYCGIRLHPFNCPDSFSVTKRGELVGDQSVRKLEKSCLSSEKNVNGFQGLEGCSKCLNSLYLLNKKASNSSKEDRTAKIHNNDCELMGLTWLLSKNWTPYIHTVTDILRTLLLNNDGSKPKSCTLNSNGMPLAVDSSEIINEQSSSTNLQPPMSLSLLLVLCLVLCVHVIVLFS</sequence>
<feature type="chain" id="PRO_5043426775" description="SPARK domain-containing protein" evidence="2">
    <location>
        <begin position="21"/>
        <end position="317"/>
    </location>
</feature>
<protein>
    <recommendedName>
        <fullName evidence="5">SPARK domain-containing protein</fullName>
    </recommendedName>
</protein>
<proteinExistence type="predicted"/>
<dbReference type="InterPro" id="IPR040376">
    <property type="entry name" value="At4g28100-like"/>
</dbReference>
<evidence type="ECO:0000313" key="4">
    <source>
        <dbReference type="Proteomes" id="UP001157006"/>
    </source>
</evidence>
<keyword evidence="1" id="KW-1133">Transmembrane helix</keyword>
<feature type="transmembrane region" description="Helical" evidence="1">
    <location>
        <begin position="296"/>
        <end position="316"/>
    </location>
</feature>
<gene>
    <name evidence="3" type="ORF">VFH_I168360</name>
</gene>
<dbReference type="PANTHER" id="PTHR34056">
    <property type="entry name" value="GPI-ANCHORED PROTEIN"/>
    <property type="match status" value="1"/>
</dbReference>
<evidence type="ECO:0000313" key="3">
    <source>
        <dbReference type="EMBL" id="CAI8594971.1"/>
    </source>
</evidence>
<dbReference type="Proteomes" id="UP001157006">
    <property type="component" value="Chromosome 1S"/>
</dbReference>
<evidence type="ECO:0000256" key="1">
    <source>
        <dbReference type="SAM" id="Phobius"/>
    </source>
</evidence>
<evidence type="ECO:0000256" key="2">
    <source>
        <dbReference type="SAM" id="SignalP"/>
    </source>
</evidence>
<name>A0AAV0Z922_VICFA</name>
<dbReference type="PANTHER" id="PTHR34056:SF11">
    <property type="entry name" value="PROTEIN, PUTATIVE-RELATED"/>
    <property type="match status" value="1"/>
</dbReference>
<keyword evidence="1" id="KW-0472">Membrane</keyword>
<organism evidence="3 4">
    <name type="scientific">Vicia faba</name>
    <name type="common">Broad bean</name>
    <name type="synonym">Faba vulgaris</name>
    <dbReference type="NCBI Taxonomy" id="3906"/>
    <lineage>
        <taxon>Eukaryota</taxon>
        <taxon>Viridiplantae</taxon>
        <taxon>Streptophyta</taxon>
        <taxon>Embryophyta</taxon>
        <taxon>Tracheophyta</taxon>
        <taxon>Spermatophyta</taxon>
        <taxon>Magnoliopsida</taxon>
        <taxon>eudicotyledons</taxon>
        <taxon>Gunneridae</taxon>
        <taxon>Pentapetalae</taxon>
        <taxon>rosids</taxon>
        <taxon>fabids</taxon>
        <taxon>Fabales</taxon>
        <taxon>Fabaceae</taxon>
        <taxon>Papilionoideae</taxon>
        <taxon>50 kb inversion clade</taxon>
        <taxon>NPAAA clade</taxon>
        <taxon>Hologalegina</taxon>
        <taxon>IRL clade</taxon>
        <taxon>Fabeae</taxon>
        <taxon>Vicia</taxon>
    </lineage>
</organism>